<evidence type="ECO:0000256" key="1">
    <source>
        <dbReference type="SAM" id="Phobius"/>
    </source>
</evidence>
<evidence type="ECO:0000313" key="2">
    <source>
        <dbReference type="EMBL" id="EBP4060181.1"/>
    </source>
</evidence>
<organism evidence="2">
    <name type="scientific">Salmonella enterica I</name>
    <dbReference type="NCBI Taxonomy" id="59201"/>
    <lineage>
        <taxon>Bacteria</taxon>
        <taxon>Pseudomonadati</taxon>
        <taxon>Pseudomonadota</taxon>
        <taxon>Gammaproteobacteria</taxon>
        <taxon>Enterobacterales</taxon>
        <taxon>Enterobacteriaceae</taxon>
        <taxon>Salmonella</taxon>
    </lineage>
</organism>
<comment type="caution">
    <text evidence="2">The sequence shown here is derived from an EMBL/GenBank/DDBJ whole genome shotgun (WGS) entry which is preliminary data.</text>
</comment>
<reference evidence="2" key="1">
    <citation type="submission" date="2018-07" db="EMBL/GenBank/DDBJ databases">
        <authorList>
            <consortium name="GenomeTrakr network: Whole genome sequencing for foodborne pathogen traceback"/>
        </authorList>
    </citation>
    <scope>NUCLEOTIDE SEQUENCE</scope>
    <source>
        <strain evidence="2">MDH-2013-00175</strain>
    </source>
</reference>
<keyword evidence="1" id="KW-1133">Transmembrane helix</keyword>
<gene>
    <name evidence="2" type="ORF">Z599_20970</name>
</gene>
<dbReference type="AlphaFoldDB" id="A0A5U3G3I0"/>
<keyword evidence="1" id="KW-0812">Transmembrane</keyword>
<name>A0A5U3G3I0_SALET</name>
<feature type="transmembrane region" description="Helical" evidence="1">
    <location>
        <begin position="12"/>
        <end position="36"/>
    </location>
</feature>
<keyword evidence="1" id="KW-0472">Membrane</keyword>
<sequence>MKKVFELVMFTLFFSSLAGMGLTAGFFCFIGIARLITEIIT</sequence>
<accession>A0A5U3G3I0</accession>
<dbReference type="EMBL" id="AAGLQK010000032">
    <property type="protein sequence ID" value="EBP4060181.1"/>
    <property type="molecule type" value="Genomic_DNA"/>
</dbReference>
<proteinExistence type="predicted"/>
<protein>
    <submittedName>
        <fullName evidence="2">Sodium:solute symporter</fullName>
    </submittedName>
</protein>